<dbReference type="AlphaFoldDB" id="A0A0H3U7F0"/>
<accession>A0A0H3U7F0</accession>
<proteinExistence type="predicted"/>
<evidence type="ECO:0000313" key="2">
    <source>
        <dbReference type="EMBL" id="AIF26361.1"/>
    </source>
</evidence>
<feature type="compositionally biased region" description="Polar residues" evidence="1">
    <location>
        <begin position="229"/>
        <end position="240"/>
    </location>
</feature>
<reference evidence="2" key="1">
    <citation type="submission" date="2013-08" db="EMBL/GenBank/DDBJ databases">
        <title>Comparison of modified E. coli strains.</title>
        <authorList>
            <person name="Juergensen J."/>
            <person name="Bonge A."/>
            <person name="Streit W.R."/>
        </authorList>
    </citation>
    <scope>NUCLEOTIDE SEQUENCE</scope>
</reference>
<feature type="region of interest" description="Disordered" evidence="1">
    <location>
        <begin position="59"/>
        <end position="246"/>
    </location>
</feature>
<feature type="region of interest" description="Disordered" evidence="1">
    <location>
        <begin position="1"/>
        <end position="36"/>
    </location>
</feature>
<feature type="compositionally biased region" description="Basic and acidic residues" evidence="1">
    <location>
        <begin position="22"/>
        <end position="36"/>
    </location>
</feature>
<feature type="compositionally biased region" description="Basic and acidic residues" evidence="1">
    <location>
        <begin position="152"/>
        <end position="169"/>
    </location>
</feature>
<name>A0A0H3U7F0_9BACT</name>
<protein>
    <submittedName>
        <fullName evidence="2">Uncharacterized protein</fullName>
    </submittedName>
</protein>
<evidence type="ECO:0000256" key="1">
    <source>
        <dbReference type="SAM" id="MobiDB-lite"/>
    </source>
</evidence>
<feature type="compositionally biased region" description="Basic and acidic residues" evidence="1">
    <location>
        <begin position="83"/>
        <end position="103"/>
    </location>
</feature>
<organism evidence="2">
    <name type="scientific">uncultured bacterium fosmid pJB190D12_contig II</name>
    <dbReference type="NCBI Taxonomy" id="1478060"/>
    <lineage>
        <taxon>Bacteria</taxon>
        <taxon>environmental samples</taxon>
    </lineage>
</organism>
<sequence>MSALRGPRSGRATGRAWPDSPSTDRPRYSRPSHENCTRIAPHALRRVVPCCGRSLRRIRRREARSAASARGRRGGQGFGAGRVRRELVRGLQDPGHDNAEGPDLRTGGTRVQGGQGGRRPLRPQRRPRERLRRAAEERHSRDRDPLAAPRGALRDPCRRARRRPQDGRGGHPLVLQARSSIRQARNLKPRPWRAPSSPRDSDCCWSQRRSRLPSWPTRDGRRISPPPSSAGSEPKQSTAGLASAVR</sequence>
<feature type="compositionally biased region" description="Basic residues" evidence="1">
    <location>
        <begin position="119"/>
        <end position="131"/>
    </location>
</feature>
<dbReference type="EMBL" id="KF540227">
    <property type="protein sequence ID" value="AIF26361.1"/>
    <property type="molecule type" value="Genomic_DNA"/>
</dbReference>
<feature type="compositionally biased region" description="Basic and acidic residues" evidence="1">
    <location>
        <begin position="132"/>
        <end position="145"/>
    </location>
</feature>